<evidence type="ECO:0000313" key="5">
    <source>
        <dbReference type="EMBL" id="MBC3795470.1"/>
    </source>
</evidence>
<dbReference type="SUPFAM" id="SSF88723">
    <property type="entry name" value="PIN domain-like"/>
    <property type="match status" value="1"/>
</dbReference>
<organism evidence="5 6">
    <name type="scientific">Acetobacterium tundrae</name>
    <dbReference type="NCBI Taxonomy" id="132932"/>
    <lineage>
        <taxon>Bacteria</taxon>
        <taxon>Bacillati</taxon>
        <taxon>Bacillota</taxon>
        <taxon>Clostridia</taxon>
        <taxon>Eubacteriales</taxon>
        <taxon>Eubacteriaceae</taxon>
        <taxon>Acetobacterium</taxon>
    </lineage>
</organism>
<evidence type="ECO:0000256" key="3">
    <source>
        <dbReference type="ARBA" id="ARBA00046345"/>
    </source>
</evidence>
<gene>
    <name evidence="5" type="ORF">GH807_00190</name>
</gene>
<dbReference type="InterPro" id="IPR002716">
    <property type="entry name" value="PIN_dom"/>
</dbReference>
<dbReference type="InterPro" id="IPR003714">
    <property type="entry name" value="PhoH"/>
</dbReference>
<sequence>MQKTYVLDTNVLIQSPNALLSFEDNKIVLPIAVLEDLDKLKNDDGERGSNARQSIRFLEQLRKLGNLFEGVELKTGGTLKIEANFASVELPYSFQGNSIDNRILKVCKGLIDQGEPVTLVTKDIVVRLKSQMLNIPTEDFFAEQSPLFEEQYTGRMNVFASDDDMEDFKKKGILPENIYILNDQNTKSYITPEYNQFFIIQSDTKDRKTLLGRFNGKKIVSLKSLDIEPFGVKPKNVGQRFLQEALMQDADTAPLVIIKGPAGTAKTFYSLAAGLHQTLETDLKGYRKILITRPNVQFDEEIGFLPGNEQEKIAPLLRPIIDNLEVLMDRNDKSRYQNEVETHHKIDELFERGIITAEAMNFIRGRSITHTFLIIDEAQNLTPKQVKGIITRVGKGTKVVLLGDPMQIDHPLLDEKTNGLSYASEKMKGSPLCFQLTMFTDECLRSPLAFDAAQRM</sequence>
<evidence type="ECO:0000259" key="4">
    <source>
        <dbReference type="SMART" id="SM00670"/>
    </source>
</evidence>
<keyword evidence="2" id="KW-0067">ATP-binding</keyword>
<keyword evidence="6" id="KW-1185">Reference proteome</keyword>
<feature type="domain" description="PIN" evidence="4">
    <location>
        <begin position="3"/>
        <end position="128"/>
    </location>
</feature>
<keyword evidence="1" id="KW-0547">Nucleotide-binding</keyword>
<dbReference type="Gene3D" id="3.40.50.1010">
    <property type="entry name" value="5'-nuclease"/>
    <property type="match status" value="1"/>
</dbReference>
<proteinExistence type="inferred from homology"/>
<dbReference type="Proteomes" id="UP000653358">
    <property type="component" value="Unassembled WGS sequence"/>
</dbReference>
<dbReference type="PANTHER" id="PTHR30473:SF2">
    <property type="entry name" value="PIN DOMAIN-CONTAINING PROTEIN"/>
    <property type="match status" value="1"/>
</dbReference>
<dbReference type="SUPFAM" id="SSF52540">
    <property type="entry name" value="P-loop containing nucleoside triphosphate hydrolases"/>
    <property type="match status" value="1"/>
</dbReference>
<dbReference type="EMBL" id="WJBB01000001">
    <property type="protein sequence ID" value="MBC3795470.1"/>
    <property type="molecule type" value="Genomic_DNA"/>
</dbReference>
<dbReference type="InterPro" id="IPR051451">
    <property type="entry name" value="PhoH2-like"/>
</dbReference>
<dbReference type="PANTHER" id="PTHR30473">
    <property type="entry name" value="PROTEIN PHOH"/>
    <property type="match status" value="1"/>
</dbReference>
<dbReference type="SMART" id="SM00670">
    <property type="entry name" value="PINc"/>
    <property type="match status" value="1"/>
</dbReference>
<dbReference type="RefSeq" id="WP_148602131.1">
    <property type="nucleotide sequence ID" value="NZ_RXYB01000001.1"/>
</dbReference>
<dbReference type="InterPro" id="IPR029060">
    <property type="entry name" value="PIN-like_dom_sf"/>
</dbReference>
<dbReference type="InterPro" id="IPR027417">
    <property type="entry name" value="P-loop_NTPase"/>
</dbReference>
<comment type="caution">
    <text evidence="5">The sequence shown here is derived from an EMBL/GenBank/DDBJ whole genome shotgun (WGS) entry which is preliminary data.</text>
</comment>
<evidence type="ECO:0000256" key="2">
    <source>
        <dbReference type="ARBA" id="ARBA00022840"/>
    </source>
</evidence>
<accession>A0ABR6WG14</accession>
<protein>
    <submittedName>
        <fullName evidence="5">AAA family ATPase</fullName>
    </submittedName>
</protein>
<name>A0ABR6WG14_9FIRM</name>
<dbReference type="Pfam" id="PF02562">
    <property type="entry name" value="PhoH"/>
    <property type="match status" value="1"/>
</dbReference>
<comment type="similarity">
    <text evidence="3">In the N-terminal section; belongs to the PINc/VapC protein family.</text>
</comment>
<reference evidence="5 6" key="1">
    <citation type="journal article" date="2020" name="mSystems">
        <title>Defining Genomic and Predicted Metabolic Features of the Acetobacterium Genus.</title>
        <authorList>
            <person name="Ross D.E."/>
            <person name="Marshall C.W."/>
            <person name="Gulliver D."/>
            <person name="May H.D."/>
            <person name="Norman R.S."/>
        </authorList>
    </citation>
    <scope>NUCLEOTIDE SEQUENCE [LARGE SCALE GENOMIC DNA]</scope>
    <source>
        <strain evidence="5 6">DSM 9173</strain>
    </source>
</reference>
<dbReference type="CDD" id="cd09883">
    <property type="entry name" value="PIN_VapC_PhoHL-ATPase"/>
    <property type="match status" value="1"/>
</dbReference>
<evidence type="ECO:0000313" key="6">
    <source>
        <dbReference type="Proteomes" id="UP000653358"/>
    </source>
</evidence>
<evidence type="ECO:0000256" key="1">
    <source>
        <dbReference type="ARBA" id="ARBA00022741"/>
    </source>
</evidence>
<dbReference type="Gene3D" id="3.40.50.300">
    <property type="entry name" value="P-loop containing nucleotide triphosphate hydrolases"/>
    <property type="match status" value="1"/>
</dbReference>
<dbReference type="Pfam" id="PF13638">
    <property type="entry name" value="PIN_4"/>
    <property type="match status" value="1"/>
</dbReference>